<feature type="non-terminal residue" evidence="1">
    <location>
        <position position="1"/>
    </location>
</feature>
<keyword evidence="2" id="KW-1185">Reference proteome</keyword>
<organism evidence="1 2">
    <name type="scientific">Candolleomyces eurysporus</name>
    <dbReference type="NCBI Taxonomy" id="2828524"/>
    <lineage>
        <taxon>Eukaryota</taxon>
        <taxon>Fungi</taxon>
        <taxon>Dikarya</taxon>
        <taxon>Basidiomycota</taxon>
        <taxon>Agaricomycotina</taxon>
        <taxon>Agaricomycetes</taxon>
        <taxon>Agaricomycetidae</taxon>
        <taxon>Agaricales</taxon>
        <taxon>Agaricineae</taxon>
        <taxon>Psathyrellaceae</taxon>
        <taxon>Candolleomyces</taxon>
    </lineage>
</organism>
<evidence type="ECO:0000313" key="1">
    <source>
        <dbReference type="EMBL" id="KAJ2927654.1"/>
    </source>
</evidence>
<evidence type="ECO:0000313" key="2">
    <source>
        <dbReference type="Proteomes" id="UP001140091"/>
    </source>
</evidence>
<sequence>MSQSSTIGQFNNPFDGGNLAFDIERLRNYPTLHRIQEAKLKKHIRSRPPGRPVNYTKRIPLYLKPHYREEISPVLLQRITRDSVEPLPPLRRRDGPHEVPLLAFCMEFAWENQVAYAERFKLESGVKMAWGHLAQNLPDGFNRWTLIDAPSGNCLWCLVLATNESRGDMERVFDLDMVEIIRRLMDFGGIPNWVEPGKIQRFPAGLRTPKSKEELEAMIGGWPKDLPRCEPLEWDTAFRALPQYQIFLDWAARRRYNLYWEVRNRREASLEQDEESDPPMETG</sequence>
<protein>
    <submittedName>
        <fullName evidence="1">Uncharacterized protein</fullName>
    </submittedName>
</protein>
<name>A0A9W8MGG1_9AGAR</name>
<dbReference type="EMBL" id="JANBPK010000970">
    <property type="protein sequence ID" value="KAJ2927654.1"/>
    <property type="molecule type" value="Genomic_DNA"/>
</dbReference>
<dbReference type="Proteomes" id="UP001140091">
    <property type="component" value="Unassembled WGS sequence"/>
</dbReference>
<gene>
    <name evidence="1" type="ORF">H1R20_g9439</name>
</gene>
<dbReference type="AlphaFoldDB" id="A0A9W8MGG1"/>
<proteinExistence type="predicted"/>
<dbReference type="OrthoDB" id="3076196at2759"/>
<comment type="caution">
    <text evidence="1">The sequence shown here is derived from an EMBL/GenBank/DDBJ whole genome shotgun (WGS) entry which is preliminary data.</text>
</comment>
<reference evidence="1" key="1">
    <citation type="submission" date="2022-06" db="EMBL/GenBank/DDBJ databases">
        <title>Genome Sequence of Candolleomyces eurysporus.</title>
        <authorList>
            <person name="Buettner E."/>
        </authorList>
    </citation>
    <scope>NUCLEOTIDE SEQUENCE</scope>
    <source>
        <strain evidence="1">VTCC 930004</strain>
    </source>
</reference>
<accession>A0A9W8MGG1</accession>